<evidence type="ECO:0000256" key="12">
    <source>
        <dbReference type="HAMAP-Rule" id="MF_00133"/>
    </source>
</evidence>
<dbReference type="Gene3D" id="3.40.50.1100">
    <property type="match status" value="2"/>
</dbReference>
<reference evidence="14" key="1">
    <citation type="journal article" date="2011" name="Environ. Microbiol.">
        <title>Genomic insights into the metabolic potential of the polycyclic aromatic hydrocarbon degrading sulfate-reducing Deltaproteobacterium N47.</title>
        <authorList>
            <person name="Bergmann F."/>
            <person name="Selesi D."/>
            <person name="Weinmaier T."/>
            <person name="Tischler P."/>
            <person name="Rattei T."/>
            <person name="Meckenstock R.U."/>
        </authorList>
    </citation>
    <scope>NUCLEOTIDE SEQUENCE</scope>
</reference>
<comment type="subunit">
    <text evidence="5 12">Tetramer of two alpha and two beta chains.</text>
</comment>
<dbReference type="PANTHER" id="PTHR48077:SF6">
    <property type="entry name" value="TRYPTOPHAN SYNTHASE"/>
    <property type="match status" value="1"/>
</dbReference>
<comment type="pathway">
    <text evidence="3 12">Amino-acid biosynthesis; L-tryptophan biosynthesis; L-tryptophan from chorismate: step 5/5.</text>
</comment>
<keyword evidence="9 12" id="KW-0057">Aromatic amino acid biosynthesis</keyword>
<proteinExistence type="inferred from homology"/>
<dbReference type="SUPFAM" id="SSF53686">
    <property type="entry name" value="Tryptophan synthase beta subunit-like PLP-dependent enzymes"/>
    <property type="match status" value="1"/>
</dbReference>
<keyword evidence="7 12" id="KW-0822">Tryptophan biosynthesis</keyword>
<keyword evidence="10 12" id="KW-0456">Lyase</keyword>
<keyword evidence="8 12" id="KW-0663">Pyridoxal phosphate</keyword>
<dbReference type="NCBIfam" id="NF009057">
    <property type="entry name" value="PRK12391.1"/>
    <property type="match status" value="1"/>
</dbReference>
<dbReference type="InterPro" id="IPR023026">
    <property type="entry name" value="Trp_synth_beta/beta-like"/>
</dbReference>
<dbReference type="EC" id="4.2.1.20" evidence="12"/>
<dbReference type="InterPro" id="IPR006654">
    <property type="entry name" value="Trp_synth_beta"/>
</dbReference>
<evidence type="ECO:0000256" key="5">
    <source>
        <dbReference type="ARBA" id="ARBA00011270"/>
    </source>
</evidence>
<sequence length="458" mass="50638">MKTKKIVLPESELPRQWYNIQADLPTPLEPPLNPATKQLISPEDLAPIFPMPLIEQEVSQKRWIDIPEEVLEKYLIWRPSPLYRAYNLEKYLDTPARIYFKNEGVSPAGSHKPNTAVPQAYYNKISGTKKIYTETGAGQWGSALSFCCAMFGLECKVFMVRISFDHKPYRRIMMETWGATCVASPSNETNTGRAILANDPNCPGSLGMAISEAIECAVAEEDAKYSLGSVLNHVMLHQTVNGLECQKQMKIAGDYPDVIIGCSGGGSNFAGMILPFVRDKINGKDIDIIGAEPASCPTMTRGPFAYDFGDTAQMTPLLAMHTLGHNFVPEAIHAGGLRYHGMAPIISHLLVNDIIRAESIKQLETFQAGITFARTEGFISAPETNHAIALTIREALKAKEEGKEKVILFNWSGHGLVDMGAYDAYLTGKLSNHILEEEKIQKALADIEPLPKPQQFKK</sequence>
<accession>E1Y8W5</accession>
<evidence type="ECO:0000256" key="1">
    <source>
        <dbReference type="ARBA" id="ARBA00001933"/>
    </source>
</evidence>
<dbReference type="GO" id="GO:0030170">
    <property type="term" value="F:pyridoxal phosphate binding"/>
    <property type="evidence" value="ECO:0007669"/>
    <property type="project" value="InterPro"/>
</dbReference>
<evidence type="ECO:0000256" key="10">
    <source>
        <dbReference type="ARBA" id="ARBA00023239"/>
    </source>
</evidence>
<dbReference type="InterPro" id="IPR001926">
    <property type="entry name" value="TrpB-like_PALP"/>
</dbReference>
<evidence type="ECO:0000256" key="2">
    <source>
        <dbReference type="ARBA" id="ARBA00002786"/>
    </source>
</evidence>
<evidence type="ECO:0000256" key="7">
    <source>
        <dbReference type="ARBA" id="ARBA00022822"/>
    </source>
</evidence>
<dbReference type="NCBIfam" id="TIGR01415">
    <property type="entry name" value="trpB_rel"/>
    <property type="match status" value="1"/>
</dbReference>
<dbReference type="PANTHER" id="PTHR48077">
    <property type="entry name" value="TRYPTOPHAN SYNTHASE-RELATED"/>
    <property type="match status" value="1"/>
</dbReference>
<dbReference type="GO" id="GO:0005737">
    <property type="term" value="C:cytoplasm"/>
    <property type="evidence" value="ECO:0007669"/>
    <property type="project" value="TreeGrafter"/>
</dbReference>
<dbReference type="UniPathway" id="UPA00035">
    <property type="reaction ID" value="UER00044"/>
</dbReference>
<gene>
    <name evidence="12" type="primary">trpB</name>
    <name evidence="14" type="ORF">N47_A10380</name>
</gene>
<comment type="cofactor">
    <cofactor evidence="1 12">
        <name>pyridoxal 5'-phosphate</name>
        <dbReference type="ChEBI" id="CHEBI:597326"/>
    </cofactor>
</comment>
<dbReference type="Pfam" id="PF00291">
    <property type="entry name" value="PALP"/>
    <property type="match status" value="1"/>
</dbReference>
<evidence type="ECO:0000313" key="14">
    <source>
        <dbReference type="EMBL" id="CBX27009.1"/>
    </source>
</evidence>
<dbReference type="CDD" id="cd06446">
    <property type="entry name" value="Trp-synth_B"/>
    <property type="match status" value="1"/>
</dbReference>
<evidence type="ECO:0000256" key="6">
    <source>
        <dbReference type="ARBA" id="ARBA00022605"/>
    </source>
</evidence>
<evidence type="ECO:0000256" key="3">
    <source>
        <dbReference type="ARBA" id="ARBA00004733"/>
    </source>
</evidence>
<dbReference type="InterPro" id="IPR006653">
    <property type="entry name" value="Trp_synth_b_CS"/>
</dbReference>
<dbReference type="EMBL" id="FR695864">
    <property type="protein sequence ID" value="CBX27009.1"/>
    <property type="molecule type" value="Genomic_DNA"/>
</dbReference>
<dbReference type="GO" id="GO:0004834">
    <property type="term" value="F:tryptophan synthase activity"/>
    <property type="evidence" value="ECO:0007669"/>
    <property type="project" value="UniProtKB-UniRule"/>
</dbReference>
<protein>
    <recommendedName>
        <fullName evidence="12">Tryptophan synthase beta chain</fullName>
        <ecNumber evidence="12">4.2.1.20</ecNumber>
    </recommendedName>
</protein>
<organism evidence="14">
    <name type="scientific">uncultured Desulfobacterium sp</name>
    <dbReference type="NCBI Taxonomy" id="201089"/>
    <lineage>
        <taxon>Bacteria</taxon>
        <taxon>Pseudomonadati</taxon>
        <taxon>Thermodesulfobacteriota</taxon>
        <taxon>Desulfobacteria</taxon>
        <taxon>Desulfobacterales</taxon>
        <taxon>Desulfobacteriaceae</taxon>
        <taxon>Desulfobacterium</taxon>
        <taxon>environmental samples</taxon>
    </lineage>
</organism>
<dbReference type="HAMAP" id="MF_00133">
    <property type="entry name" value="Trp_synth_beta"/>
    <property type="match status" value="1"/>
</dbReference>
<feature type="modified residue" description="N6-(pyridoxal phosphate)lysine" evidence="12">
    <location>
        <position position="112"/>
    </location>
</feature>
<dbReference type="InterPro" id="IPR006316">
    <property type="entry name" value="Trp_synth_b-like"/>
</dbReference>
<feature type="domain" description="Tryptophan synthase beta chain-like PALP" evidence="13">
    <location>
        <begin position="77"/>
        <end position="409"/>
    </location>
</feature>
<dbReference type="GO" id="GO:0052684">
    <property type="term" value="F:L-serine hydro-lyase (adding indole, L-tryptophan-forming) activity"/>
    <property type="evidence" value="ECO:0007669"/>
    <property type="project" value="TreeGrafter"/>
</dbReference>
<keyword evidence="6 12" id="KW-0028">Amino-acid biosynthesis</keyword>
<dbReference type="PIRSF" id="PIRSF500824">
    <property type="entry name" value="TrpB_prok"/>
    <property type="match status" value="1"/>
</dbReference>
<comment type="function">
    <text evidence="2 12">The beta subunit is responsible for the synthesis of L-tryptophan from indole and L-serine.</text>
</comment>
<evidence type="ECO:0000256" key="8">
    <source>
        <dbReference type="ARBA" id="ARBA00022898"/>
    </source>
</evidence>
<dbReference type="AlphaFoldDB" id="E1Y8W5"/>
<dbReference type="PIRSF" id="PIRSF001413">
    <property type="entry name" value="Trp_syn_beta"/>
    <property type="match status" value="1"/>
</dbReference>
<evidence type="ECO:0000256" key="9">
    <source>
        <dbReference type="ARBA" id="ARBA00023141"/>
    </source>
</evidence>
<evidence type="ECO:0000259" key="13">
    <source>
        <dbReference type="Pfam" id="PF00291"/>
    </source>
</evidence>
<name>E1Y8W5_9BACT</name>
<comment type="catalytic activity">
    <reaction evidence="11 12">
        <text>(1S,2R)-1-C-(indol-3-yl)glycerol 3-phosphate + L-serine = D-glyceraldehyde 3-phosphate + L-tryptophan + H2O</text>
        <dbReference type="Rhea" id="RHEA:10532"/>
        <dbReference type="ChEBI" id="CHEBI:15377"/>
        <dbReference type="ChEBI" id="CHEBI:33384"/>
        <dbReference type="ChEBI" id="CHEBI:57912"/>
        <dbReference type="ChEBI" id="CHEBI:58866"/>
        <dbReference type="ChEBI" id="CHEBI:59776"/>
        <dbReference type="EC" id="4.2.1.20"/>
    </reaction>
</comment>
<dbReference type="PROSITE" id="PS00168">
    <property type="entry name" value="TRP_SYNTHASE_BETA"/>
    <property type="match status" value="1"/>
</dbReference>
<evidence type="ECO:0000256" key="11">
    <source>
        <dbReference type="ARBA" id="ARBA00049047"/>
    </source>
</evidence>
<comment type="similarity">
    <text evidence="4 12">Belongs to the TrpB family.</text>
</comment>
<evidence type="ECO:0000256" key="4">
    <source>
        <dbReference type="ARBA" id="ARBA00009982"/>
    </source>
</evidence>
<dbReference type="InterPro" id="IPR036052">
    <property type="entry name" value="TrpB-like_PALP_sf"/>
</dbReference>